<evidence type="ECO:0000313" key="3">
    <source>
        <dbReference type="Proteomes" id="UP001519460"/>
    </source>
</evidence>
<dbReference type="AlphaFoldDB" id="A0ABD0KY06"/>
<gene>
    <name evidence="2" type="ORF">BaRGS_00016920</name>
</gene>
<protein>
    <submittedName>
        <fullName evidence="2">Uncharacterized protein</fullName>
    </submittedName>
</protein>
<dbReference type="EMBL" id="JACVVK020000109">
    <property type="protein sequence ID" value="KAK7491901.1"/>
    <property type="molecule type" value="Genomic_DNA"/>
</dbReference>
<proteinExistence type="predicted"/>
<evidence type="ECO:0000313" key="2">
    <source>
        <dbReference type="EMBL" id="KAK7491901.1"/>
    </source>
</evidence>
<sequence>MRLLVIILLAASIWTVAAKEVVVAEVIDAPSIQELYLFDISTRSSQPGTLKQAFWDVDVIVHNSLKVTGKRRHLFIVEDSGTLRDVNLPEDADVTVYPVEHLSDYMTLFDTEFGNPELGPLPDENLTLVERTWFAEGWN</sequence>
<keyword evidence="1" id="KW-0732">Signal</keyword>
<accession>A0ABD0KY06</accession>
<keyword evidence="3" id="KW-1185">Reference proteome</keyword>
<feature type="signal peptide" evidence="1">
    <location>
        <begin position="1"/>
        <end position="18"/>
    </location>
</feature>
<reference evidence="2 3" key="1">
    <citation type="journal article" date="2023" name="Sci. Data">
        <title>Genome assembly of the Korean intertidal mud-creeper Batillaria attramentaria.</title>
        <authorList>
            <person name="Patra A.K."/>
            <person name="Ho P.T."/>
            <person name="Jun S."/>
            <person name="Lee S.J."/>
            <person name="Kim Y."/>
            <person name="Won Y.J."/>
        </authorList>
    </citation>
    <scope>NUCLEOTIDE SEQUENCE [LARGE SCALE GENOMIC DNA]</scope>
    <source>
        <strain evidence="2">Wonlab-2016</strain>
    </source>
</reference>
<feature type="chain" id="PRO_5044888084" evidence="1">
    <location>
        <begin position="19"/>
        <end position="139"/>
    </location>
</feature>
<name>A0ABD0KY06_9CAEN</name>
<dbReference type="Proteomes" id="UP001519460">
    <property type="component" value="Unassembled WGS sequence"/>
</dbReference>
<organism evidence="2 3">
    <name type="scientific">Batillaria attramentaria</name>
    <dbReference type="NCBI Taxonomy" id="370345"/>
    <lineage>
        <taxon>Eukaryota</taxon>
        <taxon>Metazoa</taxon>
        <taxon>Spiralia</taxon>
        <taxon>Lophotrochozoa</taxon>
        <taxon>Mollusca</taxon>
        <taxon>Gastropoda</taxon>
        <taxon>Caenogastropoda</taxon>
        <taxon>Sorbeoconcha</taxon>
        <taxon>Cerithioidea</taxon>
        <taxon>Batillariidae</taxon>
        <taxon>Batillaria</taxon>
    </lineage>
</organism>
<evidence type="ECO:0000256" key="1">
    <source>
        <dbReference type="SAM" id="SignalP"/>
    </source>
</evidence>
<comment type="caution">
    <text evidence="2">The sequence shown here is derived from an EMBL/GenBank/DDBJ whole genome shotgun (WGS) entry which is preliminary data.</text>
</comment>